<name>A0A9N9WF66_9NEOP</name>
<reference evidence="2" key="1">
    <citation type="submission" date="2021-12" db="EMBL/GenBank/DDBJ databases">
        <authorList>
            <person name="King R."/>
        </authorList>
    </citation>
    <scope>NUCLEOTIDE SEQUENCE</scope>
</reference>
<evidence type="ECO:0000256" key="1">
    <source>
        <dbReference type="SAM" id="MobiDB-lite"/>
    </source>
</evidence>
<keyword evidence="3" id="KW-1185">Reference proteome</keyword>
<organism evidence="2 3">
    <name type="scientific">Diatraea saccharalis</name>
    <name type="common">sugarcane borer</name>
    <dbReference type="NCBI Taxonomy" id="40085"/>
    <lineage>
        <taxon>Eukaryota</taxon>
        <taxon>Metazoa</taxon>
        <taxon>Ecdysozoa</taxon>
        <taxon>Arthropoda</taxon>
        <taxon>Hexapoda</taxon>
        <taxon>Insecta</taxon>
        <taxon>Pterygota</taxon>
        <taxon>Neoptera</taxon>
        <taxon>Endopterygota</taxon>
        <taxon>Lepidoptera</taxon>
        <taxon>Glossata</taxon>
        <taxon>Ditrysia</taxon>
        <taxon>Pyraloidea</taxon>
        <taxon>Crambidae</taxon>
        <taxon>Crambinae</taxon>
        <taxon>Diatraea</taxon>
    </lineage>
</organism>
<proteinExistence type="predicted"/>
<dbReference type="Proteomes" id="UP001153714">
    <property type="component" value="Chromosome 21"/>
</dbReference>
<dbReference type="EMBL" id="OU893352">
    <property type="protein sequence ID" value="CAG9790394.1"/>
    <property type="molecule type" value="Genomic_DNA"/>
</dbReference>
<sequence length="266" mass="30339">MSLRRTPPLQSPKTDRNLAQYSSDPSLNSTISKEGFRAINDNIIQRIKRPREELSSPDQFSVFKDEIKDLISSLIHAQSQQLSSITYKLNEITESNAKIDSAISLLTEQNEEYRGKIAVLEEQARKDREYISILEDKVEDLQRTSRKACVEIKNVPKKTQETRAVLVQMVLSLSKSIQLSMTDRDVNDIFRLRPRGDSEKKPTIIVELRSASLRSDFLKRVKEFNAANETRLQAKHLGLTSNEHTPIFISEQLTPKSARLIVFSGP</sequence>
<accession>A0A9N9WF66</accession>
<dbReference type="AlphaFoldDB" id="A0A9N9WF66"/>
<evidence type="ECO:0000313" key="2">
    <source>
        <dbReference type="EMBL" id="CAG9790394.1"/>
    </source>
</evidence>
<gene>
    <name evidence="2" type="ORF">DIATSA_LOCUS8062</name>
</gene>
<feature type="compositionally biased region" description="Polar residues" evidence="1">
    <location>
        <begin position="17"/>
        <end position="30"/>
    </location>
</feature>
<protein>
    <submittedName>
        <fullName evidence="2">Uncharacterized protein</fullName>
    </submittedName>
</protein>
<dbReference type="OrthoDB" id="7436381at2759"/>
<reference evidence="2" key="2">
    <citation type="submission" date="2022-10" db="EMBL/GenBank/DDBJ databases">
        <authorList>
            <consortium name="ENA_rothamsted_submissions"/>
            <consortium name="culmorum"/>
            <person name="King R."/>
        </authorList>
    </citation>
    <scope>NUCLEOTIDE SEQUENCE</scope>
</reference>
<evidence type="ECO:0000313" key="3">
    <source>
        <dbReference type="Proteomes" id="UP001153714"/>
    </source>
</evidence>
<feature type="region of interest" description="Disordered" evidence="1">
    <location>
        <begin position="1"/>
        <end position="30"/>
    </location>
</feature>